<name>A0A1A8KTD2_NOTKU</name>
<protein>
    <submittedName>
        <fullName evidence="1">Uncharacterized protein</fullName>
    </submittedName>
</protein>
<proteinExistence type="predicted"/>
<evidence type="ECO:0000313" key="1">
    <source>
        <dbReference type="EMBL" id="SBR35667.1"/>
    </source>
</evidence>
<organism evidence="1">
    <name type="scientific">Nothobranchius kuhntae</name>
    <name type="common">Beira killifish</name>
    <dbReference type="NCBI Taxonomy" id="321403"/>
    <lineage>
        <taxon>Eukaryota</taxon>
        <taxon>Metazoa</taxon>
        <taxon>Chordata</taxon>
        <taxon>Craniata</taxon>
        <taxon>Vertebrata</taxon>
        <taxon>Euteleostomi</taxon>
        <taxon>Actinopterygii</taxon>
        <taxon>Neopterygii</taxon>
        <taxon>Teleostei</taxon>
        <taxon>Neoteleostei</taxon>
        <taxon>Acanthomorphata</taxon>
        <taxon>Ovalentaria</taxon>
        <taxon>Atherinomorphae</taxon>
        <taxon>Cyprinodontiformes</taxon>
        <taxon>Nothobranchiidae</taxon>
        <taxon>Nothobranchius</taxon>
    </lineage>
</organism>
<dbReference type="EMBL" id="HAEE01015617">
    <property type="protein sequence ID" value="SBR35667.1"/>
    <property type="molecule type" value="Transcribed_RNA"/>
</dbReference>
<feature type="non-terminal residue" evidence="1">
    <location>
        <position position="1"/>
    </location>
</feature>
<dbReference type="AlphaFoldDB" id="A0A1A8KTD2"/>
<sequence length="87" mass="9859">PPSKKARKRCKRQDGVKKGLKMMDQVDGWTHEWITKGQRASACPRHKHGAGVVMIWAGVLKEDPDGPFQVADGLKPISYRQFVKYIL</sequence>
<gene>
    <name evidence="1" type="primary">CR847950.4</name>
</gene>
<accession>A0A1A8KTD2</accession>
<feature type="non-terminal residue" evidence="1">
    <location>
        <position position="87"/>
    </location>
</feature>
<reference evidence="1" key="1">
    <citation type="submission" date="2016-05" db="EMBL/GenBank/DDBJ databases">
        <authorList>
            <person name="Lavstsen T."/>
            <person name="Jespersen J.S."/>
        </authorList>
    </citation>
    <scope>NUCLEOTIDE SEQUENCE</scope>
    <source>
        <tissue evidence="1">Brain</tissue>
    </source>
</reference>
<reference evidence="1" key="2">
    <citation type="submission" date="2016-06" db="EMBL/GenBank/DDBJ databases">
        <title>The genome of a short-lived fish provides insights into sex chromosome evolution and the genetic control of aging.</title>
        <authorList>
            <person name="Reichwald K."/>
            <person name="Felder M."/>
            <person name="Petzold A."/>
            <person name="Koch P."/>
            <person name="Groth M."/>
            <person name="Platzer M."/>
        </authorList>
    </citation>
    <scope>NUCLEOTIDE SEQUENCE</scope>
    <source>
        <tissue evidence="1">Brain</tissue>
    </source>
</reference>